<gene>
    <name evidence="2" type="ORF">LOC68_15065</name>
</gene>
<evidence type="ECO:0000313" key="3">
    <source>
        <dbReference type="Proteomes" id="UP001139103"/>
    </source>
</evidence>
<protein>
    <submittedName>
        <fullName evidence="2">Uncharacterized protein</fullName>
    </submittedName>
</protein>
<keyword evidence="1" id="KW-0812">Transmembrane</keyword>
<keyword evidence="1" id="KW-1133">Transmembrane helix</keyword>
<proteinExistence type="predicted"/>
<evidence type="ECO:0000256" key="1">
    <source>
        <dbReference type="SAM" id="Phobius"/>
    </source>
</evidence>
<dbReference type="RefSeq" id="WP_230220232.1">
    <property type="nucleotide sequence ID" value="NZ_JAJKFT010000010.1"/>
</dbReference>
<keyword evidence="3" id="KW-1185">Reference proteome</keyword>
<accession>A0A9X1SH51</accession>
<sequence>MPVLFLQVEPETTASWFDYVPSPVLLGVLAGIAVLAYAALRWLRPKPAPPPDRSSTRIDIERGVTQGPRTLIGPRVEVYHVPVRIIAIVIAPAGRNRPIPDEDQLRKIMEAFAPGMMQIVRSHRPDFFRWPGQLSVSGFAQSFFVEAALPGEKGAGTPWCAVAGRFDSGGQQYLIGLVCCADEENSLSHIQVDRSQQWLDIFRIREAGTK</sequence>
<dbReference type="AlphaFoldDB" id="A0A9X1SH51"/>
<feature type="transmembrane region" description="Helical" evidence="1">
    <location>
        <begin position="20"/>
        <end position="40"/>
    </location>
</feature>
<organism evidence="2 3">
    <name type="scientific">Blastopirellula sediminis</name>
    <dbReference type="NCBI Taxonomy" id="2894196"/>
    <lineage>
        <taxon>Bacteria</taxon>
        <taxon>Pseudomonadati</taxon>
        <taxon>Planctomycetota</taxon>
        <taxon>Planctomycetia</taxon>
        <taxon>Pirellulales</taxon>
        <taxon>Pirellulaceae</taxon>
        <taxon>Blastopirellula</taxon>
    </lineage>
</organism>
<keyword evidence="1" id="KW-0472">Membrane</keyword>
<comment type="caution">
    <text evidence="2">The sequence shown here is derived from an EMBL/GenBank/DDBJ whole genome shotgun (WGS) entry which is preliminary data.</text>
</comment>
<name>A0A9X1SH51_9BACT</name>
<evidence type="ECO:0000313" key="2">
    <source>
        <dbReference type="EMBL" id="MCC9629712.1"/>
    </source>
</evidence>
<reference evidence="2" key="1">
    <citation type="submission" date="2021-11" db="EMBL/GenBank/DDBJ databases">
        <title>Genome sequence.</title>
        <authorList>
            <person name="Sun Q."/>
        </authorList>
    </citation>
    <scope>NUCLEOTIDE SEQUENCE</scope>
    <source>
        <strain evidence="2">JC732</strain>
    </source>
</reference>
<dbReference type="Proteomes" id="UP001139103">
    <property type="component" value="Unassembled WGS sequence"/>
</dbReference>
<dbReference type="EMBL" id="JAJKFT010000010">
    <property type="protein sequence ID" value="MCC9629712.1"/>
    <property type="molecule type" value="Genomic_DNA"/>
</dbReference>